<evidence type="ECO:0000313" key="2">
    <source>
        <dbReference type="Proteomes" id="UP000603227"/>
    </source>
</evidence>
<name>A0A919DIQ9_9ACTN</name>
<gene>
    <name evidence="1" type="ORF">GCM10017771_67230</name>
</gene>
<dbReference type="EMBL" id="BNAT01000030">
    <property type="protein sequence ID" value="GHE46551.1"/>
    <property type="molecule type" value="Genomic_DNA"/>
</dbReference>
<reference evidence="1" key="2">
    <citation type="submission" date="2020-09" db="EMBL/GenBank/DDBJ databases">
        <authorList>
            <person name="Sun Q."/>
            <person name="Zhou Y."/>
        </authorList>
    </citation>
    <scope>NUCLEOTIDE SEQUENCE</scope>
    <source>
        <strain evidence="1">CGMCC 4.7403</strain>
    </source>
</reference>
<reference evidence="1" key="1">
    <citation type="journal article" date="2014" name="Int. J. Syst. Evol. Microbiol.">
        <title>Complete genome sequence of Corynebacterium casei LMG S-19264T (=DSM 44701T), isolated from a smear-ripened cheese.</title>
        <authorList>
            <consortium name="US DOE Joint Genome Institute (JGI-PGF)"/>
            <person name="Walter F."/>
            <person name="Albersmeier A."/>
            <person name="Kalinowski J."/>
            <person name="Ruckert C."/>
        </authorList>
    </citation>
    <scope>NUCLEOTIDE SEQUENCE</scope>
    <source>
        <strain evidence="1">CGMCC 4.7403</strain>
    </source>
</reference>
<dbReference type="InterPro" id="IPR036188">
    <property type="entry name" value="FAD/NAD-bd_sf"/>
</dbReference>
<comment type="caution">
    <text evidence="1">The sequence shown here is derived from an EMBL/GenBank/DDBJ whole genome shotgun (WGS) entry which is preliminary data.</text>
</comment>
<protein>
    <recommendedName>
        <fullName evidence="3">Monooxygenase</fullName>
    </recommendedName>
</protein>
<dbReference type="Gene3D" id="3.50.50.60">
    <property type="entry name" value="FAD/NAD(P)-binding domain"/>
    <property type="match status" value="1"/>
</dbReference>
<accession>A0A919DIQ9</accession>
<proteinExistence type="predicted"/>
<sequence length="88" mass="9492">MAKNADRFGHCRADELGRGQVCPPAGVGEYPPVTGHFPDGTTAQHDVLVGADGIDSLVRRTLWGPKQEHRLHIFGGFTFTDVPAPNRA</sequence>
<keyword evidence="2" id="KW-1185">Reference proteome</keyword>
<dbReference type="AlphaFoldDB" id="A0A919DIQ9"/>
<evidence type="ECO:0008006" key="3">
    <source>
        <dbReference type="Google" id="ProtNLM"/>
    </source>
</evidence>
<organism evidence="1 2">
    <name type="scientific">Streptomyces capitiformicae</name>
    <dbReference type="NCBI Taxonomy" id="2014920"/>
    <lineage>
        <taxon>Bacteria</taxon>
        <taxon>Bacillati</taxon>
        <taxon>Actinomycetota</taxon>
        <taxon>Actinomycetes</taxon>
        <taxon>Kitasatosporales</taxon>
        <taxon>Streptomycetaceae</taxon>
        <taxon>Streptomyces</taxon>
    </lineage>
</organism>
<dbReference type="RefSeq" id="WP_208921464.1">
    <property type="nucleotide sequence ID" value="NZ_BNAT01000030.1"/>
</dbReference>
<dbReference type="SUPFAM" id="SSF51905">
    <property type="entry name" value="FAD/NAD(P)-binding domain"/>
    <property type="match status" value="1"/>
</dbReference>
<evidence type="ECO:0000313" key="1">
    <source>
        <dbReference type="EMBL" id="GHE46551.1"/>
    </source>
</evidence>
<dbReference type="Proteomes" id="UP000603227">
    <property type="component" value="Unassembled WGS sequence"/>
</dbReference>